<keyword evidence="6" id="KW-0809">Transit peptide</keyword>
<evidence type="ECO:0000259" key="10">
    <source>
        <dbReference type="Pfam" id="PF00940"/>
    </source>
</evidence>
<dbReference type="Gene3D" id="1.10.287.280">
    <property type="match status" value="1"/>
</dbReference>
<dbReference type="Proteomes" id="UP000004703">
    <property type="component" value="Chromosome"/>
</dbReference>
<dbReference type="Gene3D" id="1.10.287.260">
    <property type="match status" value="1"/>
</dbReference>
<keyword evidence="5" id="KW-0548">Nucleotidyltransferase</keyword>
<protein>
    <recommendedName>
        <fullName evidence="2">DNA-directed RNA polymerase</fullName>
        <ecNumber evidence="2">2.7.7.6</ecNumber>
    </recommendedName>
</protein>
<evidence type="ECO:0000313" key="12">
    <source>
        <dbReference type="Proteomes" id="UP000004703"/>
    </source>
</evidence>
<evidence type="ECO:0000256" key="7">
    <source>
        <dbReference type="ARBA" id="ARBA00023163"/>
    </source>
</evidence>
<evidence type="ECO:0000256" key="1">
    <source>
        <dbReference type="ARBA" id="ARBA00009493"/>
    </source>
</evidence>
<dbReference type="Pfam" id="PF00940">
    <property type="entry name" value="RNA_pol"/>
    <property type="match status" value="1"/>
</dbReference>
<dbReference type="SUPFAM" id="SSF56672">
    <property type="entry name" value="DNA/RNA polymerases"/>
    <property type="match status" value="1"/>
</dbReference>
<evidence type="ECO:0000256" key="4">
    <source>
        <dbReference type="ARBA" id="ARBA00022679"/>
    </source>
</evidence>
<evidence type="ECO:0000256" key="8">
    <source>
        <dbReference type="ARBA" id="ARBA00048552"/>
    </source>
</evidence>
<feature type="region of interest" description="Disordered" evidence="9">
    <location>
        <begin position="76"/>
        <end position="106"/>
    </location>
</feature>
<dbReference type="PANTHER" id="PTHR10102">
    <property type="entry name" value="DNA-DIRECTED RNA POLYMERASE, MITOCHONDRIAL"/>
    <property type="match status" value="1"/>
</dbReference>
<dbReference type="InterPro" id="IPR024075">
    <property type="entry name" value="DNA-dir_RNA_pol_helix_hairp_sf"/>
</dbReference>
<evidence type="ECO:0000256" key="3">
    <source>
        <dbReference type="ARBA" id="ARBA00022478"/>
    </source>
</evidence>
<feature type="domain" description="DNA-directed RNA polymerase C-terminal" evidence="10">
    <location>
        <begin position="176"/>
        <end position="545"/>
    </location>
</feature>
<keyword evidence="3 11" id="KW-0240">DNA-directed RNA polymerase</keyword>
<comment type="similarity">
    <text evidence="1">Belongs to the phage and mitochondrial RNA polymerase family.</text>
</comment>
<comment type="catalytic activity">
    <reaction evidence="8">
        <text>RNA(n) + a ribonucleoside 5'-triphosphate = RNA(n+1) + diphosphate</text>
        <dbReference type="Rhea" id="RHEA:21248"/>
        <dbReference type="Rhea" id="RHEA-COMP:14527"/>
        <dbReference type="Rhea" id="RHEA-COMP:17342"/>
        <dbReference type="ChEBI" id="CHEBI:33019"/>
        <dbReference type="ChEBI" id="CHEBI:61557"/>
        <dbReference type="ChEBI" id="CHEBI:140395"/>
        <dbReference type="EC" id="2.7.7.6"/>
    </reaction>
</comment>
<evidence type="ECO:0000256" key="5">
    <source>
        <dbReference type="ARBA" id="ARBA00022695"/>
    </source>
</evidence>
<sequence>MTHVSKDFDGGYYMIQEDIMRCGIFKHSGSNPNAISDDALRTLNALGATPKRINQRVFAVLNEAWMAGDQIAGLPSAHDPVVPGRKEDEEWEDMSKDEQSEHKASREEAHMEIVRLGSSRKQFLDKLSVAREMADHPEFYEPFFLDFRGRFYPMCETFHSQGDDVCKGLIEFARGKPLGSRGLYWLAVRAANCFGEDKLPLDERYQWTLDHLDQIIECAMDPLDGSRWWTQADEPWGFLATCFELDEATALGDRSVEYVSHLAIPLDGSCNGLQHLSAMSKDPVGAKATNLMARAQREDIYLEVAASARRILASDITNGVEWSAQWLAVLEDTAKGRKVVKRAVMTTPYGVTERGIATQLYKDGHVKLLAGYKEMTKPEKWAAASYLKDVIVKALSETIAAAKQVMAWIQTCAEKMADQNVPLVWKTPNNNLITQSYFNLARSKVKTLYGEQVLWSEDPLSGLNPKKQALASAPNLIHSFDAAHLSRTVNALADAGNSDFLMIHDSFGVHACDTDQLALTLRKEFVDIYSTNWLDTLHETWAEACPSIPHWKEFLGQGDFDVAEVLRSDFFFS</sequence>
<dbReference type="PANTHER" id="PTHR10102:SF0">
    <property type="entry name" value="DNA-DIRECTED RNA POLYMERASE, MITOCHONDRIAL"/>
    <property type="match status" value="1"/>
</dbReference>
<dbReference type="GO" id="GO:0006351">
    <property type="term" value="P:DNA-templated transcription"/>
    <property type="evidence" value="ECO:0007669"/>
    <property type="project" value="InterPro"/>
</dbReference>
<dbReference type="EC" id="2.7.7.6" evidence="2"/>
<reference evidence="11 12" key="2">
    <citation type="submission" date="2013-04" db="EMBL/GenBank/DDBJ databases">
        <authorList>
            <person name="Fiebig A."/>
            <person name="Pradella S."/>
            <person name="Wagner-Doebler I."/>
        </authorList>
    </citation>
    <scope>NUCLEOTIDE SEQUENCE [LARGE SCALE GENOMIC DNA]</scope>
    <source>
        <strain evidence="12">DSM 17067 / NCIMB 14079 / DFL-11</strain>
    </source>
</reference>
<dbReference type="RefSeq" id="WP_008195805.1">
    <property type="nucleotide sequence ID" value="NZ_CM011002.1"/>
</dbReference>
<evidence type="ECO:0000313" key="11">
    <source>
        <dbReference type="EMBL" id="EEE42836.1"/>
    </source>
</evidence>
<dbReference type="Gene3D" id="1.10.150.20">
    <property type="entry name" value="5' to 3' exonuclease, C-terminal subdomain"/>
    <property type="match status" value="1"/>
</dbReference>
<evidence type="ECO:0000256" key="6">
    <source>
        <dbReference type="ARBA" id="ARBA00022946"/>
    </source>
</evidence>
<keyword evidence="4" id="KW-0808">Transferase</keyword>
<dbReference type="FunFam" id="1.10.287.280:FF:000001">
    <property type="entry name" value="DNA-directed RNA polymerase"/>
    <property type="match status" value="1"/>
</dbReference>
<dbReference type="GO" id="GO:0000428">
    <property type="term" value="C:DNA-directed RNA polymerase complex"/>
    <property type="evidence" value="ECO:0007669"/>
    <property type="project" value="UniProtKB-KW"/>
</dbReference>
<comment type="caution">
    <text evidence="11">The sequence shown here is derived from an EMBL/GenBank/DDBJ whole genome shotgun (WGS) entry which is preliminary data.</text>
</comment>
<dbReference type="GO" id="GO:0003899">
    <property type="term" value="F:DNA-directed RNA polymerase activity"/>
    <property type="evidence" value="ECO:0007669"/>
    <property type="project" value="UniProtKB-EC"/>
</dbReference>
<evidence type="ECO:0000256" key="2">
    <source>
        <dbReference type="ARBA" id="ARBA00012418"/>
    </source>
</evidence>
<dbReference type="InterPro" id="IPR043502">
    <property type="entry name" value="DNA/RNA_pol_sf"/>
</dbReference>
<feature type="compositionally biased region" description="Basic and acidic residues" evidence="9">
    <location>
        <begin position="84"/>
        <end position="106"/>
    </location>
</feature>
<evidence type="ECO:0000256" key="9">
    <source>
        <dbReference type="SAM" id="MobiDB-lite"/>
    </source>
</evidence>
<organism evidence="11 12">
    <name type="scientific">Roseibium alexandrii (strain DSM 17067 / NCIMB 14079 / DFL-11)</name>
    <name type="common">Labrenzia alexandrii</name>
    <dbReference type="NCBI Taxonomy" id="244592"/>
    <lineage>
        <taxon>Bacteria</taxon>
        <taxon>Pseudomonadati</taxon>
        <taxon>Pseudomonadota</taxon>
        <taxon>Alphaproteobacteria</taxon>
        <taxon>Hyphomicrobiales</taxon>
        <taxon>Stappiaceae</taxon>
        <taxon>Roseibium</taxon>
    </lineage>
</organism>
<dbReference type="InterPro" id="IPR002092">
    <property type="entry name" value="DNA-dir_Rpol_phage-type"/>
</dbReference>
<reference evidence="11 12" key="1">
    <citation type="submission" date="2008-01" db="EMBL/GenBank/DDBJ databases">
        <authorList>
            <person name="Wagner-Dobler I."/>
            <person name="Ferriera S."/>
            <person name="Johnson J."/>
            <person name="Kravitz S."/>
            <person name="Beeson K."/>
            <person name="Sutton G."/>
            <person name="Rogers Y.-H."/>
            <person name="Friedman R."/>
            <person name="Frazier M."/>
            <person name="Venter J.C."/>
        </authorList>
    </citation>
    <scope>NUCLEOTIDE SEQUENCE [LARGE SCALE GENOMIC DNA]</scope>
    <source>
        <strain evidence="12">DSM 17067 / NCIMB 14079 / DFL-11</strain>
    </source>
</reference>
<accession>A0A5E8GV83</accession>
<dbReference type="AlphaFoldDB" id="A0A5E8GV83"/>
<dbReference type="InterPro" id="IPR046950">
    <property type="entry name" value="DNA-dir_Rpol_C_phage-type"/>
</dbReference>
<name>A0A5E8GV83_ROSAD</name>
<dbReference type="GO" id="GO:0003677">
    <property type="term" value="F:DNA binding"/>
    <property type="evidence" value="ECO:0007669"/>
    <property type="project" value="InterPro"/>
</dbReference>
<gene>
    <name evidence="11" type="ORF">SADFL11_PLAS8</name>
</gene>
<keyword evidence="7" id="KW-0804">Transcription</keyword>
<proteinExistence type="inferred from homology"/>
<dbReference type="EMBL" id="ACCU02000003">
    <property type="protein sequence ID" value="EEE42836.1"/>
    <property type="molecule type" value="Genomic_DNA"/>
</dbReference>